<gene>
    <name evidence="2" type="ORF">EV384_6096</name>
</gene>
<feature type="transmembrane region" description="Helical" evidence="1">
    <location>
        <begin position="177"/>
        <end position="199"/>
    </location>
</feature>
<keyword evidence="1" id="KW-1133">Transmembrane helix</keyword>
<evidence type="ECO:0000313" key="3">
    <source>
        <dbReference type="Proteomes" id="UP000294114"/>
    </source>
</evidence>
<keyword evidence="3" id="KW-1185">Reference proteome</keyword>
<protein>
    <submittedName>
        <fullName evidence="2">Uncharacterized protein</fullName>
    </submittedName>
</protein>
<accession>A0A4Q8BHR9</accession>
<dbReference type="Proteomes" id="UP000294114">
    <property type="component" value="Unassembled WGS sequence"/>
</dbReference>
<feature type="transmembrane region" description="Helical" evidence="1">
    <location>
        <begin position="112"/>
        <end position="133"/>
    </location>
</feature>
<keyword evidence="1" id="KW-0472">Membrane</keyword>
<feature type="transmembrane region" description="Helical" evidence="1">
    <location>
        <begin position="206"/>
        <end position="228"/>
    </location>
</feature>
<feature type="transmembrane region" description="Helical" evidence="1">
    <location>
        <begin position="74"/>
        <end position="100"/>
    </location>
</feature>
<name>A0A4Q8BHR9_9ACTN</name>
<organism evidence="2 3">
    <name type="scientific">Micromonospora kangleipakensis</name>
    <dbReference type="NCBI Taxonomy" id="1077942"/>
    <lineage>
        <taxon>Bacteria</taxon>
        <taxon>Bacillati</taxon>
        <taxon>Actinomycetota</taxon>
        <taxon>Actinomycetes</taxon>
        <taxon>Micromonosporales</taxon>
        <taxon>Micromonosporaceae</taxon>
        <taxon>Micromonospora</taxon>
    </lineage>
</organism>
<reference evidence="2 3" key="1">
    <citation type="submission" date="2019-02" db="EMBL/GenBank/DDBJ databases">
        <title>Sequencing the genomes of 1000 actinobacteria strains.</title>
        <authorList>
            <person name="Klenk H.-P."/>
        </authorList>
    </citation>
    <scope>NUCLEOTIDE SEQUENCE [LARGE SCALE GENOMIC DNA]</scope>
    <source>
        <strain evidence="2 3">DSM 45612</strain>
    </source>
</reference>
<proteinExistence type="predicted"/>
<evidence type="ECO:0000256" key="1">
    <source>
        <dbReference type="SAM" id="Phobius"/>
    </source>
</evidence>
<feature type="transmembrane region" description="Helical" evidence="1">
    <location>
        <begin position="145"/>
        <end position="165"/>
    </location>
</feature>
<dbReference type="AlphaFoldDB" id="A0A4Q8BHR9"/>
<dbReference type="EMBL" id="SHLD01000001">
    <property type="protein sequence ID" value="RZU77378.1"/>
    <property type="molecule type" value="Genomic_DNA"/>
</dbReference>
<keyword evidence="1" id="KW-0812">Transmembrane</keyword>
<comment type="caution">
    <text evidence="2">The sequence shown here is derived from an EMBL/GenBank/DDBJ whole genome shotgun (WGS) entry which is preliminary data.</text>
</comment>
<sequence>MTRRVAEFLLRTATRRWPAEVRDELSREWTAELHVLAERGEGLRMLHFAGSLAVSRSAGPLVDRSRLDGRIRRTAATLLLAPVACLAILLVAAVVMNVVVNLVLSMPSWANAAHAPVMTALTVGLAVLLARVAHRSAARSALRGPTRTALGIVLPVGLTAVGAEYAMNETTDDLVRVAPGLLVWLAGLALVLHGAGVLAGRGRTRAAWLVGVLGALVVADLAVVLTVVNHIAGGPETVIDGVPQGDTIDRISAPLWLFASWTDWSFGLPRPTPWEIFLIGDLMELQPFLYLACTPYALAYAIRAARPAAARPADAPPPEPAPSPA</sequence>
<evidence type="ECO:0000313" key="2">
    <source>
        <dbReference type="EMBL" id="RZU77378.1"/>
    </source>
</evidence>
<dbReference type="OrthoDB" id="3406156at2"/>